<evidence type="ECO:0000259" key="22">
    <source>
        <dbReference type="Pfam" id="PF01050"/>
    </source>
</evidence>
<comment type="pathway">
    <text evidence="3">Nucleotide-sugar biosynthesis; GDP-alpha-D-mannose biosynthesis; alpha-D-mannose 1-phosphate from D-fructose 6-phosphate: step 1/2.</text>
</comment>
<proteinExistence type="inferred from homology"/>
<dbReference type="Gene3D" id="2.60.120.10">
    <property type="entry name" value="Jelly Rolls"/>
    <property type="match status" value="1"/>
</dbReference>
<dbReference type="InterPro" id="IPR051161">
    <property type="entry name" value="Mannose-6P_isomerase_type2"/>
</dbReference>
<keyword evidence="16" id="KW-0170">Cobalt</keyword>
<evidence type="ECO:0000259" key="23">
    <source>
        <dbReference type="Pfam" id="PF22640"/>
    </source>
</evidence>
<evidence type="ECO:0000256" key="9">
    <source>
        <dbReference type="ARBA" id="ARBA00022679"/>
    </source>
</evidence>
<evidence type="ECO:0000256" key="16">
    <source>
        <dbReference type="ARBA" id="ARBA00023285"/>
    </source>
</evidence>
<dbReference type="FunFam" id="3.90.550.10:FF:000046">
    <property type="entry name" value="Mannose-1-phosphate guanylyltransferase (GDP)"/>
    <property type="match status" value="1"/>
</dbReference>
<evidence type="ECO:0000256" key="17">
    <source>
        <dbReference type="ARBA" id="ARBA00047343"/>
    </source>
</evidence>
<dbReference type="AlphaFoldDB" id="A0A8B6UVT4"/>
<evidence type="ECO:0000256" key="20">
    <source>
        <dbReference type="RuleBase" id="RU004190"/>
    </source>
</evidence>
<dbReference type="Pfam" id="PF00483">
    <property type="entry name" value="NTP_transferase"/>
    <property type="match status" value="1"/>
</dbReference>
<gene>
    <name evidence="24" type="ORF">C4C32_08955</name>
</gene>
<protein>
    <recommendedName>
        <fullName evidence="19">Alginate biosynthesis protein AlgA</fullName>
        <ecNumber evidence="8">2.7.7.13</ecNumber>
        <ecNumber evidence="7">5.3.1.8</ecNumber>
    </recommendedName>
</protein>
<evidence type="ECO:0000256" key="10">
    <source>
        <dbReference type="ARBA" id="ARBA00022695"/>
    </source>
</evidence>
<reference evidence="24" key="1">
    <citation type="book" date="2019" name="MICROBIAL BIOTECHNOLOGY" publisher="Unknown Publisher">
        <title>Optimization of recombineering for directed mutagenesis of bacteria Pseudomonas corrugata 3'.</title>
        <authorList>
            <person name="Buinitskaja S.V."/>
            <person name="Pilipenok N."/>
            <person name="Valentovich L.N."/>
        </authorList>
    </citation>
    <scope>NUCLEOTIDE SEQUENCE</scope>
    <source>
        <strain evidence="24">3prime</strain>
    </source>
</reference>
<organism evidence="24 25">
    <name type="scientific">Pseudomonas corrugata</name>
    <dbReference type="NCBI Taxonomy" id="47879"/>
    <lineage>
        <taxon>Bacteria</taxon>
        <taxon>Pseudomonadati</taxon>
        <taxon>Pseudomonadota</taxon>
        <taxon>Gammaproteobacteria</taxon>
        <taxon>Pseudomonadales</taxon>
        <taxon>Pseudomonadaceae</taxon>
        <taxon>Pseudomonas</taxon>
    </lineage>
</organism>
<feature type="domain" description="Mannose-6-phosphate isomerase type II C-terminal" evidence="22">
    <location>
        <begin position="351"/>
        <end position="464"/>
    </location>
</feature>
<reference evidence="24" key="2">
    <citation type="submission" date="2021-03" db="EMBL/GenBank/DDBJ databases">
        <authorList>
            <person name="Valentovich L.N."/>
            <person name="Akhremchuk A.E."/>
            <person name="Miamin V.E."/>
        </authorList>
    </citation>
    <scope>NUCLEOTIDE SEQUENCE</scope>
    <source>
        <strain evidence="24">3prime</strain>
    </source>
</reference>
<evidence type="ECO:0000256" key="3">
    <source>
        <dbReference type="ARBA" id="ARBA00004666"/>
    </source>
</evidence>
<sequence length="469" mass="52121">MFLPVIMAGGAGSRLWPLSRQLNPKQFLPLVDAELSLLQSTIKRLEGLDHDLPILICNEQHRFLAAEQLRQLQMEETKILLEPVGRNTAPAIALAALQATASGNDPILLVLAADHLIQDTNAFHASVDRALVLAEAGKLVTFAIVPTHPETGFGYLERGKALEQGGYVVNRFVEKPDVITAQSYLDSGQYFWNSGMFMFRACRYLQELERFAPDILDACRAAFEGAQQDMHFIRVDAQAFGECPEKSIDYAVMEHTLDAVMVPLDAGWSDVGSWSALWDTADKDVDGNVLKGDVLTERTSSSYVHATHRLVAAIGVDDLVIIETKDAVLVAHKGDVQDVKKIVDQLKNGKRSEYANHREVYRPWGVYDSIDNGPRYQVKRITVNPGAKLSVQMHHHRAEHWIVVSGTARVTNGERNYLVTENQSTYIPVGQVHALENPGVIPLELIEVQSGTYLGEDDIVRFEDIYGRS</sequence>
<comment type="cofactor">
    <cofactor evidence="2">
        <name>Co(2+)</name>
        <dbReference type="ChEBI" id="CHEBI:48828"/>
    </cofactor>
</comment>
<dbReference type="UniPathway" id="UPA00126">
    <property type="reaction ID" value="UER00930"/>
</dbReference>
<evidence type="ECO:0000256" key="13">
    <source>
        <dbReference type="ARBA" id="ARBA00023134"/>
    </source>
</evidence>
<evidence type="ECO:0000256" key="5">
    <source>
        <dbReference type="ARBA" id="ARBA00006115"/>
    </source>
</evidence>
<evidence type="ECO:0000256" key="12">
    <source>
        <dbReference type="ARBA" id="ARBA00022841"/>
    </source>
</evidence>
<evidence type="ECO:0000256" key="8">
    <source>
        <dbReference type="ARBA" id="ARBA00012387"/>
    </source>
</evidence>
<feature type="domain" description="Nucleotidyl transferase" evidence="21">
    <location>
        <begin position="4"/>
        <end position="284"/>
    </location>
</feature>
<comment type="pathway">
    <text evidence="4">Nucleotide-sugar biosynthesis; GDP-alpha-D-mannose biosynthesis; GDP-alpha-D-mannose from alpha-D-mannose 1-phosphate (GTP route): step 1/1.</text>
</comment>
<dbReference type="NCBIfam" id="TIGR01479">
    <property type="entry name" value="GMP_PMI"/>
    <property type="match status" value="1"/>
</dbReference>
<comment type="function">
    <text evidence="18">Produces a precursor for alginate polymerization. The alginate layer provides a protective barrier against host immune defenses and antibiotics.</text>
</comment>
<dbReference type="InterPro" id="IPR001538">
    <property type="entry name" value="Man6P_isomerase-2_C"/>
</dbReference>
<name>A0A8B6UVT4_9PSED</name>
<dbReference type="InterPro" id="IPR054566">
    <property type="entry name" value="ManC/GMP-like_b-helix"/>
</dbReference>
<keyword evidence="13" id="KW-0342">GTP-binding</keyword>
<comment type="similarity">
    <text evidence="5 20">Belongs to the mannose-6-phosphate isomerase type 2 family.</text>
</comment>
<dbReference type="CDD" id="cd02509">
    <property type="entry name" value="GDP-M1P_Guanylyltransferase"/>
    <property type="match status" value="1"/>
</dbReference>
<dbReference type="EMBL" id="CP072011">
    <property type="protein sequence ID" value="QTH16011.1"/>
    <property type="molecule type" value="Genomic_DNA"/>
</dbReference>
<comment type="catalytic activity">
    <reaction evidence="1">
        <text>D-mannose 6-phosphate = D-fructose 6-phosphate</text>
        <dbReference type="Rhea" id="RHEA:12356"/>
        <dbReference type="ChEBI" id="CHEBI:58735"/>
        <dbReference type="ChEBI" id="CHEBI:61527"/>
        <dbReference type="EC" id="5.3.1.8"/>
    </reaction>
</comment>
<evidence type="ECO:0000256" key="2">
    <source>
        <dbReference type="ARBA" id="ARBA00001941"/>
    </source>
</evidence>
<dbReference type="InterPro" id="IPR029044">
    <property type="entry name" value="Nucleotide-diphossugar_trans"/>
</dbReference>
<dbReference type="InterPro" id="IPR006375">
    <property type="entry name" value="Man1P_GuaTrfase/Man6P_Isoase"/>
</dbReference>
<evidence type="ECO:0000256" key="18">
    <source>
        <dbReference type="ARBA" id="ARBA00057590"/>
    </source>
</evidence>
<evidence type="ECO:0000256" key="4">
    <source>
        <dbReference type="ARBA" id="ARBA00004823"/>
    </source>
</evidence>
<dbReference type="Gene3D" id="3.90.550.10">
    <property type="entry name" value="Spore Coat Polysaccharide Biosynthesis Protein SpsA, Chain A"/>
    <property type="match status" value="1"/>
</dbReference>
<dbReference type="Pfam" id="PF22640">
    <property type="entry name" value="ManC_GMP_beta-helix"/>
    <property type="match status" value="1"/>
</dbReference>
<dbReference type="InterPro" id="IPR014710">
    <property type="entry name" value="RmlC-like_jellyroll"/>
</dbReference>
<dbReference type="Proteomes" id="UP000663914">
    <property type="component" value="Chromosome"/>
</dbReference>
<dbReference type="InterPro" id="IPR005835">
    <property type="entry name" value="NTP_transferase_dom"/>
</dbReference>
<evidence type="ECO:0000256" key="7">
    <source>
        <dbReference type="ARBA" id="ARBA00011956"/>
    </source>
</evidence>
<dbReference type="GO" id="GO:0042121">
    <property type="term" value="P:alginic acid biosynthetic process"/>
    <property type="evidence" value="ECO:0007669"/>
    <property type="project" value="UniProtKB-KW"/>
</dbReference>
<keyword evidence="9 24" id="KW-0808">Transferase</keyword>
<dbReference type="PANTHER" id="PTHR46390:SF1">
    <property type="entry name" value="MANNOSE-1-PHOSPHATE GUANYLYLTRANSFERASE"/>
    <property type="match status" value="1"/>
</dbReference>
<comment type="subunit">
    <text evidence="6">Monomer.</text>
</comment>
<dbReference type="GO" id="GO:0005525">
    <property type="term" value="F:GTP binding"/>
    <property type="evidence" value="ECO:0007669"/>
    <property type="project" value="UniProtKB-KW"/>
</dbReference>
<keyword evidence="14 24" id="KW-0413">Isomerase</keyword>
<evidence type="ECO:0000256" key="15">
    <source>
        <dbReference type="ARBA" id="ARBA00023268"/>
    </source>
</evidence>
<dbReference type="InterPro" id="IPR011051">
    <property type="entry name" value="RmlC_Cupin_sf"/>
</dbReference>
<dbReference type="CDD" id="cd02213">
    <property type="entry name" value="cupin_PMI_typeII_C"/>
    <property type="match status" value="1"/>
</dbReference>
<accession>A0A8B6UVT4</accession>
<dbReference type="FunFam" id="2.60.120.10:FF:000032">
    <property type="entry name" value="Mannose-1-phosphate guanylyltransferase/mannose-6-phosphate isomerase"/>
    <property type="match status" value="1"/>
</dbReference>
<dbReference type="SUPFAM" id="SSF53448">
    <property type="entry name" value="Nucleotide-diphospho-sugar transferases"/>
    <property type="match status" value="1"/>
</dbReference>
<evidence type="ECO:0000256" key="19">
    <source>
        <dbReference type="ARBA" id="ARBA00067387"/>
    </source>
</evidence>
<comment type="catalytic activity">
    <reaction evidence="17">
        <text>alpha-D-mannose 1-phosphate + GTP + H(+) = GDP-alpha-D-mannose + diphosphate</text>
        <dbReference type="Rhea" id="RHEA:15229"/>
        <dbReference type="ChEBI" id="CHEBI:15378"/>
        <dbReference type="ChEBI" id="CHEBI:33019"/>
        <dbReference type="ChEBI" id="CHEBI:37565"/>
        <dbReference type="ChEBI" id="CHEBI:57527"/>
        <dbReference type="ChEBI" id="CHEBI:58409"/>
        <dbReference type="EC" id="2.7.7.13"/>
    </reaction>
</comment>
<evidence type="ECO:0000256" key="1">
    <source>
        <dbReference type="ARBA" id="ARBA00000757"/>
    </source>
</evidence>
<dbReference type="GO" id="GO:0009298">
    <property type="term" value="P:GDP-mannose biosynthetic process"/>
    <property type="evidence" value="ECO:0007669"/>
    <property type="project" value="UniProtKB-UniPathway"/>
</dbReference>
<dbReference type="EC" id="5.3.1.8" evidence="7"/>
<feature type="domain" description="MannoseP isomerase/GMP-like beta-helix" evidence="23">
    <location>
        <begin position="299"/>
        <end position="346"/>
    </location>
</feature>
<evidence type="ECO:0000256" key="11">
    <source>
        <dbReference type="ARBA" id="ARBA00022741"/>
    </source>
</evidence>
<evidence type="ECO:0000313" key="25">
    <source>
        <dbReference type="Proteomes" id="UP000663914"/>
    </source>
</evidence>
<keyword evidence="10 24" id="KW-0548">Nucleotidyltransferase</keyword>
<dbReference type="Pfam" id="PF01050">
    <property type="entry name" value="MannoseP_isomer"/>
    <property type="match status" value="1"/>
</dbReference>
<dbReference type="EC" id="2.7.7.13" evidence="8"/>
<keyword evidence="11" id="KW-0547">Nucleotide-binding</keyword>
<keyword evidence="15" id="KW-0511">Multifunctional enzyme</keyword>
<evidence type="ECO:0000259" key="21">
    <source>
        <dbReference type="Pfam" id="PF00483"/>
    </source>
</evidence>
<dbReference type="SUPFAM" id="SSF51182">
    <property type="entry name" value="RmlC-like cupins"/>
    <property type="match status" value="1"/>
</dbReference>
<dbReference type="PANTHER" id="PTHR46390">
    <property type="entry name" value="MANNOSE-1-PHOSPHATE GUANYLYLTRANSFERASE"/>
    <property type="match status" value="1"/>
</dbReference>
<evidence type="ECO:0000256" key="14">
    <source>
        <dbReference type="ARBA" id="ARBA00023235"/>
    </source>
</evidence>
<evidence type="ECO:0000313" key="24">
    <source>
        <dbReference type="EMBL" id="QTH16011.1"/>
    </source>
</evidence>
<dbReference type="GO" id="GO:0004475">
    <property type="term" value="F:mannose-1-phosphate guanylyltransferase (GTP) activity"/>
    <property type="evidence" value="ECO:0007669"/>
    <property type="project" value="UniProtKB-EC"/>
</dbReference>
<keyword evidence="12" id="KW-0016">Alginate biosynthesis</keyword>
<dbReference type="RefSeq" id="WP_208555476.1">
    <property type="nucleotide sequence ID" value="NZ_CP072011.1"/>
</dbReference>
<dbReference type="GO" id="GO:0004476">
    <property type="term" value="F:mannose-6-phosphate isomerase activity"/>
    <property type="evidence" value="ECO:0007669"/>
    <property type="project" value="UniProtKB-EC"/>
</dbReference>
<dbReference type="InterPro" id="IPR049577">
    <property type="entry name" value="GMPP_N"/>
</dbReference>
<evidence type="ECO:0000256" key="6">
    <source>
        <dbReference type="ARBA" id="ARBA00011245"/>
    </source>
</evidence>